<evidence type="ECO:0000313" key="2">
    <source>
        <dbReference type="EMBL" id="CDH60867.1"/>
    </source>
</evidence>
<comment type="function">
    <text evidence="1">S-adenosyl-L-methionine-dependent protein-lysine N-methyltransferase that methylates elongation factor 1-alpha.</text>
</comment>
<dbReference type="AlphaFoldDB" id="A0A068SGB4"/>
<dbReference type="GO" id="GO:0032259">
    <property type="term" value="P:methylation"/>
    <property type="evidence" value="ECO:0007669"/>
    <property type="project" value="UniProtKB-KW"/>
</dbReference>
<dbReference type="VEuPathDB" id="FungiDB:LCOR_11643.1"/>
<feature type="binding site" evidence="1">
    <location>
        <begin position="112"/>
        <end position="114"/>
    </location>
    <ligand>
        <name>S-adenosyl-L-methionine</name>
        <dbReference type="ChEBI" id="CHEBI:59789"/>
    </ligand>
</feature>
<dbReference type="HAMAP" id="MF_03198">
    <property type="entry name" value="Methyltr_EFM6"/>
    <property type="match status" value="1"/>
</dbReference>
<dbReference type="InterPro" id="IPR019410">
    <property type="entry name" value="Methyltransf_16"/>
</dbReference>
<dbReference type="EC" id="2.1.1.-" evidence="1"/>
<dbReference type="CDD" id="cd02440">
    <property type="entry name" value="AdoMet_MTases"/>
    <property type="match status" value="1"/>
</dbReference>
<dbReference type="Pfam" id="PF10294">
    <property type="entry name" value="Methyltransf_16"/>
    <property type="match status" value="1"/>
</dbReference>
<feature type="binding site" evidence="1">
    <location>
        <position position="181"/>
    </location>
    <ligand>
        <name>S-adenosyl-L-methionine</name>
        <dbReference type="ChEBI" id="CHEBI:59789"/>
    </ligand>
</feature>
<keyword evidence="1" id="KW-0963">Cytoplasm</keyword>
<comment type="caution">
    <text evidence="2">The sequence shown here is derived from an EMBL/GenBank/DDBJ whole genome shotgun (WGS) entry which is preliminary data.</text>
</comment>
<dbReference type="OrthoDB" id="407325at2759"/>
<evidence type="ECO:0000313" key="3">
    <source>
        <dbReference type="Proteomes" id="UP000027586"/>
    </source>
</evidence>
<name>A0A068SGB4_9FUNG</name>
<feature type="binding site" evidence="1">
    <location>
        <position position="136"/>
    </location>
    <ligand>
        <name>S-adenosyl-L-methionine</name>
        <dbReference type="ChEBI" id="CHEBI:59789"/>
    </ligand>
</feature>
<dbReference type="PANTHER" id="PTHR14614">
    <property type="entry name" value="HEPATOCELLULAR CARCINOMA-ASSOCIATED ANTIGEN"/>
    <property type="match status" value="1"/>
</dbReference>
<dbReference type="GO" id="GO:0005829">
    <property type="term" value="C:cytosol"/>
    <property type="evidence" value="ECO:0007669"/>
    <property type="project" value="TreeGrafter"/>
</dbReference>
<dbReference type="Gene3D" id="3.40.50.150">
    <property type="entry name" value="Vaccinia Virus protein VP39"/>
    <property type="match status" value="1"/>
</dbReference>
<proteinExistence type="inferred from homology"/>
<dbReference type="PANTHER" id="PTHR14614:SF152">
    <property type="entry name" value="PROTEIN-LYSINE N-METHYLTRANSFERASE EFM6"/>
    <property type="match status" value="1"/>
</dbReference>
<evidence type="ECO:0000256" key="1">
    <source>
        <dbReference type="HAMAP-Rule" id="MF_03198"/>
    </source>
</evidence>
<keyword evidence="3" id="KW-1185">Reference proteome</keyword>
<gene>
    <name evidence="1" type="primary">EFM6</name>
    <name evidence="2" type="ORF">LCOR_11643.1</name>
</gene>
<feature type="binding site" evidence="1">
    <location>
        <position position="164"/>
    </location>
    <ligand>
        <name>S-adenosyl-L-methionine</name>
        <dbReference type="ChEBI" id="CHEBI:59789"/>
    </ligand>
</feature>
<keyword evidence="1" id="KW-0949">S-adenosyl-L-methionine</keyword>
<accession>A0A068SGB4</accession>
<protein>
    <recommendedName>
        <fullName evidence="1">Protein-lysine N-methyltransferase EFM6</fullName>
        <ecNumber evidence="1">2.1.1.-</ecNumber>
    </recommendedName>
    <alternativeName>
        <fullName evidence="1">Elongation factor methyltransferase 6</fullName>
    </alternativeName>
</protein>
<organism evidence="2 3">
    <name type="scientific">Lichtheimia corymbifera JMRC:FSU:9682</name>
    <dbReference type="NCBI Taxonomy" id="1263082"/>
    <lineage>
        <taxon>Eukaryota</taxon>
        <taxon>Fungi</taxon>
        <taxon>Fungi incertae sedis</taxon>
        <taxon>Mucoromycota</taxon>
        <taxon>Mucoromycotina</taxon>
        <taxon>Mucoromycetes</taxon>
        <taxon>Mucorales</taxon>
        <taxon>Lichtheimiaceae</taxon>
        <taxon>Lichtheimia</taxon>
    </lineage>
</organism>
<dbReference type="SUPFAM" id="SSF53335">
    <property type="entry name" value="S-adenosyl-L-methionine-dependent methyltransferases"/>
    <property type="match status" value="1"/>
</dbReference>
<keyword evidence="1" id="KW-0808">Transferase</keyword>
<dbReference type="GO" id="GO:0016279">
    <property type="term" value="F:protein-lysine N-methyltransferase activity"/>
    <property type="evidence" value="ECO:0007669"/>
    <property type="project" value="UniProtKB-UniRule"/>
</dbReference>
<comment type="subcellular location">
    <subcellularLocation>
        <location evidence="1">Cytoplasm</location>
    </subcellularLocation>
</comment>
<dbReference type="EMBL" id="CBTN010000112">
    <property type="protein sequence ID" value="CDH60867.1"/>
    <property type="molecule type" value="Genomic_DNA"/>
</dbReference>
<dbReference type="STRING" id="1263082.A0A068SGB4"/>
<dbReference type="InterPro" id="IPR033684">
    <property type="entry name" value="EFM6"/>
</dbReference>
<reference evidence="2" key="1">
    <citation type="submission" date="2013-08" db="EMBL/GenBank/DDBJ databases">
        <title>Gene expansion shapes genome architecture in the human pathogen Lichtheimia corymbifera: an evolutionary genomics analysis in the ancient terrestrial Mucorales (Mucoromycotina).</title>
        <authorList>
            <person name="Schwartze V.U."/>
            <person name="Winter S."/>
            <person name="Shelest E."/>
            <person name="Marcet-Houben M."/>
            <person name="Horn F."/>
            <person name="Wehner S."/>
            <person name="Hoffmann K."/>
            <person name="Riege K."/>
            <person name="Sammeth M."/>
            <person name="Nowrousian M."/>
            <person name="Valiante V."/>
            <person name="Linde J."/>
            <person name="Jacobsen I.D."/>
            <person name="Marz M."/>
            <person name="Brakhage A.A."/>
            <person name="Gabaldon T."/>
            <person name="Bocker S."/>
            <person name="Voigt K."/>
        </authorList>
    </citation>
    <scope>NUCLEOTIDE SEQUENCE [LARGE SCALE GENOMIC DNA]</scope>
    <source>
        <strain evidence="2">FSU 9682</strain>
    </source>
</reference>
<dbReference type="Proteomes" id="UP000027586">
    <property type="component" value="Unassembled WGS sequence"/>
</dbReference>
<feature type="binding site" evidence="1">
    <location>
        <position position="81"/>
    </location>
    <ligand>
        <name>S-adenosyl-L-methionine</name>
        <dbReference type="ChEBI" id="CHEBI:59789"/>
    </ligand>
</feature>
<sequence length="258" mass="28842">MAYTSLAQVDDLPESLPVLRLDGYDSDLSSIDEQDPFGRMTLVETAPPPEYGAIGKVTFELLDTPIELAQDLSGGCGGKIWEAAGVMVDYMLWKQEQTQGLFLQGKKVLELGSGTGLVGLAVAKGCANVDTMVITDQIPMMHLMSQNITLNKLDDRVQAKILDWGAPISSDIPVPDVILASDCVYLEVAYQPLIDTLVALSNKDTDIYMSYRKRRRANKRFFQMARKKFHLIEVTEDPKREQYTKDGLRLYLMKKKSQ</sequence>
<keyword evidence="1" id="KW-0489">Methyltransferase</keyword>
<comment type="similarity">
    <text evidence="1">Belongs to the class I-like SAM-binding methyltransferase superfamily. METTL21 family. EFM6 subfamily.</text>
</comment>
<dbReference type="InterPro" id="IPR029063">
    <property type="entry name" value="SAM-dependent_MTases_sf"/>
</dbReference>